<dbReference type="InterPro" id="IPR027806">
    <property type="entry name" value="HARBI1_dom"/>
</dbReference>
<dbReference type="GO" id="GO:0046872">
    <property type="term" value="F:metal ion binding"/>
    <property type="evidence" value="ECO:0007669"/>
    <property type="project" value="UniProtKB-KW"/>
</dbReference>
<dbReference type="EMBL" id="GECU01034665">
    <property type="protein sequence ID" value="JAS73041.1"/>
    <property type="molecule type" value="Transcribed_RNA"/>
</dbReference>
<evidence type="ECO:0000259" key="8">
    <source>
        <dbReference type="Pfam" id="PF13359"/>
    </source>
</evidence>
<keyword evidence="5" id="KW-0479">Metal-binding</keyword>
<evidence type="ECO:0000256" key="6">
    <source>
        <dbReference type="ARBA" id="ARBA00022801"/>
    </source>
</evidence>
<dbReference type="InterPro" id="IPR045249">
    <property type="entry name" value="HARBI1-like"/>
</dbReference>
<dbReference type="GO" id="GO:0016787">
    <property type="term" value="F:hydrolase activity"/>
    <property type="evidence" value="ECO:0007669"/>
    <property type="project" value="UniProtKB-KW"/>
</dbReference>
<comment type="similarity">
    <text evidence="3">Belongs to the HARBI1 family.</text>
</comment>
<evidence type="ECO:0000256" key="1">
    <source>
        <dbReference type="ARBA" id="ARBA00001968"/>
    </source>
</evidence>
<keyword evidence="4" id="KW-0540">Nuclease</keyword>
<keyword evidence="7" id="KW-0539">Nucleus</keyword>
<proteinExistence type="inferred from homology"/>
<evidence type="ECO:0000256" key="5">
    <source>
        <dbReference type="ARBA" id="ARBA00022723"/>
    </source>
</evidence>
<evidence type="ECO:0000256" key="7">
    <source>
        <dbReference type="ARBA" id="ARBA00023242"/>
    </source>
</evidence>
<dbReference type="PANTHER" id="PTHR22930">
    <property type="match status" value="1"/>
</dbReference>
<evidence type="ECO:0000256" key="4">
    <source>
        <dbReference type="ARBA" id="ARBA00022722"/>
    </source>
</evidence>
<organism evidence="9">
    <name type="scientific">Homalodisca liturata</name>
    <dbReference type="NCBI Taxonomy" id="320908"/>
    <lineage>
        <taxon>Eukaryota</taxon>
        <taxon>Metazoa</taxon>
        <taxon>Ecdysozoa</taxon>
        <taxon>Arthropoda</taxon>
        <taxon>Hexapoda</taxon>
        <taxon>Insecta</taxon>
        <taxon>Pterygota</taxon>
        <taxon>Neoptera</taxon>
        <taxon>Paraneoptera</taxon>
        <taxon>Hemiptera</taxon>
        <taxon>Auchenorrhyncha</taxon>
        <taxon>Membracoidea</taxon>
        <taxon>Cicadellidae</taxon>
        <taxon>Cicadellinae</taxon>
        <taxon>Proconiini</taxon>
        <taxon>Homalodisca</taxon>
    </lineage>
</organism>
<reference evidence="9" key="1">
    <citation type="submission" date="2015-11" db="EMBL/GenBank/DDBJ databases">
        <title>De novo transcriptome assembly of four potential Pierce s Disease insect vectors from Arizona vineyards.</title>
        <authorList>
            <person name="Tassone E.E."/>
        </authorList>
    </citation>
    <scope>NUCLEOTIDE SEQUENCE</scope>
</reference>
<protein>
    <recommendedName>
        <fullName evidence="8">DDE Tnp4 domain-containing protein</fullName>
    </recommendedName>
</protein>
<dbReference type="AlphaFoldDB" id="A0A1B6HEK9"/>
<evidence type="ECO:0000313" key="9">
    <source>
        <dbReference type="EMBL" id="JAS73041.1"/>
    </source>
</evidence>
<sequence length="344" mass="39076">MILGLSLTMPPTVIINTLLHVSDFRYSGTNLLADLLKEPSGQFQNFCRMSNEDFSSLLAKVTPLIAKKDTKWRKAIPPNERLAITLRFLATGDSFKSLHYLFKVSPQIISEIIPEVCSSIIEVLKDVIKLPATATEWRIISRHFEELWNFPHCIGTIDGKHVTIQSPINSGSEFFNYKKYFSIVLMALVDAEYCFMFADCGCQGRLSDGAVFKNTVLYNKIKSKSLNLPNDEPLPGRQKLMPYVFLGDDAFALSKRLMKPFPGSHEQGSKPRIFNYRLSRARRIVENTFGIMASVFRVLRKPMLLQPDKVALVTMTCVILHNFLRRSRTSRSMYTPAGTFDSED</sequence>
<name>A0A1B6HEK9_9HEMI</name>
<gene>
    <name evidence="9" type="ORF">g.27953</name>
</gene>
<feature type="domain" description="DDE Tnp4" evidence="8">
    <location>
        <begin position="157"/>
        <end position="322"/>
    </location>
</feature>
<comment type="subcellular location">
    <subcellularLocation>
        <location evidence="2">Nucleus</location>
    </subcellularLocation>
</comment>
<evidence type="ECO:0000256" key="2">
    <source>
        <dbReference type="ARBA" id="ARBA00004123"/>
    </source>
</evidence>
<dbReference type="PANTHER" id="PTHR22930:SF269">
    <property type="entry name" value="NUCLEASE HARBI1-LIKE PROTEIN"/>
    <property type="match status" value="1"/>
</dbReference>
<accession>A0A1B6HEK9</accession>
<dbReference type="Pfam" id="PF13359">
    <property type="entry name" value="DDE_Tnp_4"/>
    <property type="match status" value="1"/>
</dbReference>
<feature type="non-terminal residue" evidence="9">
    <location>
        <position position="344"/>
    </location>
</feature>
<evidence type="ECO:0000256" key="3">
    <source>
        <dbReference type="ARBA" id="ARBA00006958"/>
    </source>
</evidence>
<dbReference type="GO" id="GO:0004518">
    <property type="term" value="F:nuclease activity"/>
    <property type="evidence" value="ECO:0007669"/>
    <property type="project" value="UniProtKB-KW"/>
</dbReference>
<dbReference type="GO" id="GO:0005634">
    <property type="term" value="C:nucleus"/>
    <property type="evidence" value="ECO:0007669"/>
    <property type="project" value="UniProtKB-SubCell"/>
</dbReference>
<keyword evidence="6" id="KW-0378">Hydrolase</keyword>
<comment type="cofactor">
    <cofactor evidence="1">
        <name>a divalent metal cation</name>
        <dbReference type="ChEBI" id="CHEBI:60240"/>
    </cofactor>
</comment>